<evidence type="ECO:0000313" key="2">
    <source>
        <dbReference type="EMBL" id="KAK9943315.1"/>
    </source>
</evidence>
<proteinExistence type="predicted"/>
<keyword evidence="3" id="KW-1185">Reference proteome</keyword>
<organism evidence="2 3">
    <name type="scientific">Rubus argutus</name>
    <name type="common">Southern blackberry</name>
    <dbReference type="NCBI Taxonomy" id="59490"/>
    <lineage>
        <taxon>Eukaryota</taxon>
        <taxon>Viridiplantae</taxon>
        <taxon>Streptophyta</taxon>
        <taxon>Embryophyta</taxon>
        <taxon>Tracheophyta</taxon>
        <taxon>Spermatophyta</taxon>
        <taxon>Magnoliopsida</taxon>
        <taxon>eudicotyledons</taxon>
        <taxon>Gunneridae</taxon>
        <taxon>Pentapetalae</taxon>
        <taxon>rosids</taxon>
        <taxon>fabids</taxon>
        <taxon>Rosales</taxon>
        <taxon>Rosaceae</taxon>
        <taxon>Rosoideae</taxon>
        <taxon>Rosoideae incertae sedis</taxon>
        <taxon>Rubus</taxon>
    </lineage>
</organism>
<evidence type="ECO:0000256" key="1">
    <source>
        <dbReference type="SAM" id="MobiDB-lite"/>
    </source>
</evidence>
<gene>
    <name evidence="2" type="ORF">M0R45_008927</name>
</gene>
<dbReference type="Proteomes" id="UP001457282">
    <property type="component" value="Unassembled WGS sequence"/>
</dbReference>
<reference evidence="2 3" key="1">
    <citation type="journal article" date="2023" name="G3 (Bethesda)">
        <title>A chromosome-length genome assembly and annotation of blackberry (Rubus argutus, cv. 'Hillquist').</title>
        <authorList>
            <person name="Bruna T."/>
            <person name="Aryal R."/>
            <person name="Dudchenko O."/>
            <person name="Sargent D.J."/>
            <person name="Mead D."/>
            <person name="Buti M."/>
            <person name="Cavallini A."/>
            <person name="Hytonen T."/>
            <person name="Andres J."/>
            <person name="Pham M."/>
            <person name="Weisz D."/>
            <person name="Mascagni F."/>
            <person name="Usai G."/>
            <person name="Natali L."/>
            <person name="Bassil N."/>
            <person name="Fernandez G.E."/>
            <person name="Lomsadze A."/>
            <person name="Armour M."/>
            <person name="Olukolu B."/>
            <person name="Poorten T."/>
            <person name="Britton C."/>
            <person name="Davik J."/>
            <person name="Ashrafi H."/>
            <person name="Aiden E.L."/>
            <person name="Borodovsky M."/>
            <person name="Worthington M."/>
        </authorList>
    </citation>
    <scope>NUCLEOTIDE SEQUENCE [LARGE SCALE GENOMIC DNA]</scope>
    <source>
        <strain evidence="2">PI 553951</strain>
    </source>
</reference>
<protein>
    <submittedName>
        <fullName evidence="2">Uncharacterized protein</fullName>
    </submittedName>
</protein>
<comment type="caution">
    <text evidence="2">The sequence shown here is derived from an EMBL/GenBank/DDBJ whole genome shotgun (WGS) entry which is preliminary data.</text>
</comment>
<evidence type="ECO:0000313" key="3">
    <source>
        <dbReference type="Proteomes" id="UP001457282"/>
    </source>
</evidence>
<dbReference type="AlphaFoldDB" id="A0AAW1Y4H0"/>
<name>A0AAW1Y4H0_RUBAR</name>
<accession>A0AAW1Y4H0</accession>
<feature type="region of interest" description="Disordered" evidence="1">
    <location>
        <begin position="82"/>
        <end position="101"/>
    </location>
</feature>
<dbReference type="EMBL" id="JBEDUW010000002">
    <property type="protein sequence ID" value="KAK9943315.1"/>
    <property type="molecule type" value="Genomic_DNA"/>
</dbReference>
<sequence length="133" mass="14574">MAEEVAAVARCSLGELLEGWVWRRISSALMAWDSEHGEGLARSMGSGAAAMADLNHGLGFVLGFERRQRWTVATSRAGKEQVWEPGWDGGRSGKVQQRPGCWAESERHGGRVDAGKVCRRGLLVVLQLKMQLL</sequence>